<feature type="domain" description="SaeA fourth Fn3-like" evidence="6">
    <location>
        <begin position="434"/>
        <end position="527"/>
    </location>
</feature>
<dbReference type="Proteomes" id="UP001230933">
    <property type="component" value="Chromosome"/>
</dbReference>
<feature type="compositionally biased region" description="Low complexity" evidence="1">
    <location>
        <begin position="80"/>
        <end position="92"/>
    </location>
</feature>
<evidence type="ECO:0000259" key="2">
    <source>
        <dbReference type="Pfam" id="PF25831"/>
    </source>
</evidence>
<evidence type="ECO:0000259" key="3">
    <source>
        <dbReference type="Pfam" id="PF25832"/>
    </source>
</evidence>
<evidence type="ECO:0000259" key="6">
    <source>
        <dbReference type="Pfam" id="PF25835"/>
    </source>
</evidence>
<evidence type="ECO:0000259" key="7">
    <source>
        <dbReference type="Pfam" id="PF25836"/>
    </source>
</evidence>
<dbReference type="Pfam" id="PF25835">
    <property type="entry name" value="Fn3_SaeA_5th"/>
    <property type="match status" value="1"/>
</dbReference>
<evidence type="ECO:0000259" key="4">
    <source>
        <dbReference type="Pfam" id="PF25833"/>
    </source>
</evidence>
<dbReference type="InterPro" id="IPR058694">
    <property type="entry name" value="Fn3_SaeA_4th"/>
</dbReference>
<dbReference type="Pfam" id="PF25832">
    <property type="entry name" value="Fn3_SaeA_2nd"/>
    <property type="match status" value="1"/>
</dbReference>
<feature type="domain" description="SaeA first Fn3-like" evidence="3">
    <location>
        <begin position="123"/>
        <end position="215"/>
    </location>
</feature>
<evidence type="ECO:0000313" key="8">
    <source>
        <dbReference type="EMBL" id="WMN01789.1"/>
    </source>
</evidence>
<dbReference type="Pfam" id="PF25836">
    <property type="entry name" value="Fn3_SaeA_6th"/>
    <property type="match status" value="1"/>
</dbReference>
<evidence type="ECO:0000259" key="5">
    <source>
        <dbReference type="Pfam" id="PF25834"/>
    </source>
</evidence>
<sequence length="660" mass="70630">MSGQVLEALLQWRTGAIAEDQLQIGVIKDAHLTQIARSNRRTTSEIESMLPRTAKPMAGHIANVIAGVEESGSDRDAANPAQASQSAEVVSAPASPTIGNMLDLTSDDFCEFDYSTDGSNDAKLHAKRSQGGYRIAWEPFQVAGGQVVVYRVVSSEEHAAYKPEVGELLGSTMETSLTDLRPPSSALRFVQVWCHVGRTVADAASEQPILLGTAQIISPVVDLAISEDEGTIIGRWDTWPGVKVVRVMRTSLSGALGSAGQVRLHPDDDNLGGFVDSTAERGQRYLYRAICEVPVGSGTELSPPVEEVVQVSVILSPVLDLSVDTYGDADEPRFDLQWSSPPVGKVVIYRTETGPKPGVEESVLAEGALEASGGLPTDARLIHPIKGAQTGNCVMAEVSWPRGWTRAYFTPVTTLDNAVQVGKTVTATRPLGAVRHLRLVERCAEQLLTFAWPEGAAAIEVHVSSRGMDSANALAQPAGHEISRSRYERDGGLHFPSQLPANGCSVHVVPVSYTAGNKVLGAPSVVDYPGLLRVQYDVIARSAGLVLDIALAPERDTHGSPPFILVYNANRLPLSSMDGTAVDVWAAGTDGRGRGKQFQPVQLNRADRGVTWSADVRGLYGYVRLFADLLPTHRSTFALIDPAVEKLWVDGREIAGGQTG</sequence>
<feature type="domain" description="SaeA fifth Fn3-like" evidence="7">
    <location>
        <begin position="531"/>
        <end position="648"/>
    </location>
</feature>
<accession>A0AAX3ZZY9</accession>
<dbReference type="RefSeq" id="WP_308370886.1">
    <property type="nucleotide sequence ID" value="NZ_CP124545.1"/>
</dbReference>
<dbReference type="InterPro" id="IPR058696">
    <property type="entry name" value="Fn3_SaeA_5th"/>
</dbReference>
<organism evidence="8 9">
    <name type="scientific">Rhodococcus erythropolis</name>
    <name type="common">Arthrobacter picolinophilus</name>
    <dbReference type="NCBI Taxonomy" id="1833"/>
    <lineage>
        <taxon>Bacteria</taxon>
        <taxon>Bacillati</taxon>
        <taxon>Actinomycetota</taxon>
        <taxon>Actinomycetes</taxon>
        <taxon>Mycobacteriales</taxon>
        <taxon>Nocardiaceae</taxon>
        <taxon>Rhodococcus</taxon>
        <taxon>Rhodococcus erythropolis group</taxon>
    </lineage>
</organism>
<dbReference type="AlphaFoldDB" id="A0AAX3ZZY9"/>
<dbReference type="InterPro" id="IPR058695">
    <property type="entry name" value="SaeA_N"/>
</dbReference>
<protein>
    <recommendedName>
        <fullName evidence="10">ESX-1 scaffolding and assembly protein SaeA</fullName>
    </recommendedName>
</protein>
<name>A0AAX3ZZY9_RHOER</name>
<dbReference type="Pfam" id="PF25834">
    <property type="entry name" value="Fn3_SaeA_4th"/>
    <property type="match status" value="1"/>
</dbReference>
<reference evidence="8" key="1">
    <citation type="submission" date="2023-08" db="EMBL/GenBank/DDBJ databases">
        <title>Isolation and Characterization of Rhodococcus erythropolis MGMM8.</title>
        <authorList>
            <person name="Diabankana R.G.C."/>
            <person name="Afordoanyi D.M."/>
            <person name="Validov S.Z."/>
        </authorList>
    </citation>
    <scope>NUCLEOTIDE SEQUENCE</scope>
    <source>
        <strain evidence="8">MGMM8</strain>
    </source>
</reference>
<gene>
    <name evidence="8" type="ORF">QIE55_31315</name>
</gene>
<feature type="region of interest" description="Disordered" evidence="1">
    <location>
        <begin position="71"/>
        <end position="92"/>
    </location>
</feature>
<feature type="domain" description="SaeA third Fn3-like" evidence="5">
    <location>
        <begin position="327"/>
        <end position="425"/>
    </location>
</feature>
<dbReference type="Pfam" id="PF25833">
    <property type="entry name" value="Fn3_SaeA_3rd"/>
    <property type="match status" value="1"/>
</dbReference>
<feature type="domain" description="SaeA second Fn3-like" evidence="4">
    <location>
        <begin position="220"/>
        <end position="309"/>
    </location>
</feature>
<evidence type="ECO:0000313" key="9">
    <source>
        <dbReference type="Proteomes" id="UP001230933"/>
    </source>
</evidence>
<proteinExistence type="predicted"/>
<evidence type="ECO:0008006" key="10">
    <source>
        <dbReference type="Google" id="ProtNLM"/>
    </source>
</evidence>
<feature type="domain" description="SaeA N-terminal" evidence="2">
    <location>
        <begin position="5"/>
        <end position="65"/>
    </location>
</feature>
<dbReference type="InterPro" id="IPR058691">
    <property type="entry name" value="Fn3_SaeA_1st"/>
</dbReference>
<dbReference type="InterPro" id="IPR058692">
    <property type="entry name" value="Fn3_SaeA_2nd"/>
</dbReference>
<dbReference type="EMBL" id="CP124545">
    <property type="protein sequence ID" value="WMN01789.1"/>
    <property type="molecule type" value="Genomic_DNA"/>
</dbReference>
<dbReference type="InterPro" id="IPR058693">
    <property type="entry name" value="Fn3_SaeA_3rd"/>
</dbReference>
<dbReference type="Pfam" id="PF25831">
    <property type="entry name" value="SaeA_1st"/>
    <property type="match status" value="1"/>
</dbReference>
<evidence type="ECO:0000256" key="1">
    <source>
        <dbReference type="SAM" id="MobiDB-lite"/>
    </source>
</evidence>